<keyword evidence="3" id="KW-1185">Reference proteome</keyword>
<dbReference type="SUPFAM" id="SSF53067">
    <property type="entry name" value="Actin-like ATPase domain"/>
    <property type="match status" value="1"/>
</dbReference>
<dbReference type="EMBL" id="BOPO01000003">
    <property type="protein sequence ID" value="GIL25078.1"/>
    <property type="molecule type" value="Genomic_DNA"/>
</dbReference>
<evidence type="ECO:0008006" key="4">
    <source>
        <dbReference type="Google" id="ProtNLM"/>
    </source>
</evidence>
<gene>
    <name evidence="2" type="ORF">NUM_03330</name>
</gene>
<evidence type="ECO:0000256" key="1">
    <source>
        <dbReference type="SAM" id="MobiDB-lite"/>
    </source>
</evidence>
<dbReference type="Proteomes" id="UP000614996">
    <property type="component" value="Unassembled WGS sequence"/>
</dbReference>
<reference evidence="3" key="1">
    <citation type="journal article" date="2021" name="Int. J. Syst. Evol. Microbiol.">
        <title>Actinocatenispora comari sp. nov., an endophytic actinomycete isolated from aerial parts of Comarum salesowianum.</title>
        <authorList>
            <person name="Oyunbileg N."/>
            <person name="Iizaka Y."/>
            <person name="Hamada M."/>
            <person name="Davaapurev B.O."/>
            <person name="Fukumoto A."/>
            <person name="Tsetseg B."/>
            <person name="Kato F."/>
            <person name="Tamura T."/>
            <person name="Batkhuu J."/>
            <person name="Anzai Y."/>
        </authorList>
    </citation>
    <scope>NUCLEOTIDE SEQUENCE [LARGE SCALE GENOMIC DNA]</scope>
    <source>
        <strain evidence="3">NUM-2625</strain>
    </source>
</reference>
<sequence length="143" mass="15484">MITRFPPVIGSPHDGNPSCSCAGRQVREPFERDQGAGSLLATISYAARVSAFRLGIDYGTSNTVAMLRWPDGRTRPLLFDSSPLLPSAVYLTPEGTLLSGRDAQHSTRLDRRATSRIPSGTSVRAACCSVATTCRWYGPSPRR</sequence>
<evidence type="ECO:0000313" key="2">
    <source>
        <dbReference type="EMBL" id="GIL25078.1"/>
    </source>
</evidence>
<accession>A0A8J4A6C0</accession>
<feature type="region of interest" description="Disordered" evidence="1">
    <location>
        <begin position="1"/>
        <end position="20"/>
    </location>
</feature>
<dbReference type="InterPro" id="IPR043129">
    <property type="entry name" value="ATPase_NBD"/>
</dbReference>
<proteinExistence type="predicted"/>
<comment type="caution">
    <text evidence="2">The sequence shown here is derived from an EMBL/GenBank/DDBJ whole genome shotgun (WGS) entry which is preliminary data.</text>
</comment>
<dbReference type="AlphaFoldDB" id="A0A8J4A6C0"/>
<protein>
    <recommendedName>
        <fullName evidence="4">Hsp70 family protein</fullName>
    </recommendedName>
</protein>
<dbReference type="Gene3D" id="3.30.420.40">
    <property type="match status" value="1"/>
</dbReference>
<organism evidence="2 3">
    <name type="scientific">Actinocatenispora comari</name>
    <dbReference type="NCBI Taxonomy" id="2807577"/>
    <lineage>
        <taxon>Bacteria</taxon>
        <taxon>Bacillati</taxon>
        <taxon>Actinomycetota</taxon>
        <taxon>Actinomycetes</taxon>
        <taxon>Micromonosporales</taxon>
        <taxon>Micromonosporaceae</taxon>
        <taxon>Actinocatenispora</taxon>
    </lineage>
</organism>
<evidence type="ECO:0000313" key="3">
    <source>
        <dbReference type="Proteomes" id="UP000614996"/>
    </source>
</evidence>
<name>A0A8J4A6C0_9ACTN</name>